<dbReference type="PANTHER" id="PTHR10877">
    <property type="entry name" value="POLYCYSTIN FAMILY MEMBER"/>
    <property type="match status" value="1"/>
</dbReference>
<dbReference type="Pfam" id="PF01825">
    <property type="entry name" value="GPS"/>
    <property type="match status" value="1"/>
</dbReference>
<dbReference type="GO" id="GO:0050982">
    <property type="term" value="P:detection of mechanical stimulus"/>
    <property type="evidence" value="ECO:0007669"/>
    <property type="project" value="TreeGrafter"/>
</dbReference>
<evidence type="ECO:0008006" key="13">
    <source>
        <dbReference type="Google" id="ProtNLM"/>
    </source>
</evidence>
<evidence type="ECO:0000256" key="8">
    <source>
        <dbReference type="SAM" id="Phobius"/>
    </source>
</evidence>
<keyword evidence="5 8" id="KW-0472">Membrane</keyword>
<evidence type="ECO:0000256" key="4">
    <source>
        <dbReference type="ARBA" id="ARBA00022989"/>
    </source>
</evidence>
<dbReference type="AlphaFoldDB" id="A0A7J7K2Z3"/>
<feature type="domain" description="PLAT" evidence="9">
    <location>
        <begin position="96"/>
        <end position="215"/>
    </location>
</feature>
<keyword evidence="12" id="KW-1185">Reference proteome</keyword>
<evidence type="ECO:0000256" key="7">
    <source>
        <dbReference type="PROSITE-ProRule" id="PRU00152"/>
    </source>
</evidence>
<reference evidence="11" key="1">
    <citation type="submission" date="2020-06" db="EMBL/GenBank/DDBJ databases">
        <title>Draft genome of Bugula neritina, a colonial animal packing powerful symbionts and potential medicines.</title>
        <authorList>
            <person name="Rayko M."/>
        </authorList>
    </citation>
    <scope>NUCLEOTIDE SEQUENCE [LARGE SCALE GENOMIC DNA]</scope>
    <source>
        <strain evidence="11">Kwan_BN1</strain>
    </source>
</reference>
<dbReference type="PROSITE" id="PS50095">
    <property type="entry name" value="PLAT"/>
    <property type="match status" value="1"/>
</dbReference>
<dbReference type="Proteomes" id="UP000593567">
    <property type="component" value="Unassembled WGS sequence"/>
</dbReference>
<dbReference type="InterPro" id="IPR057244">
    <property type="entry name" value="GAIN_B"/>
</dbReference>
<dbReference type="SMART" id="SM00308">
    <property type="entry name" value="LH2"/>
    <property type="match status" value="1"/>
</dbReference>
<dbReference type="SUPFAM" id="SSF49723">
    <property type="entry name" value="Lipase/lipooxygenase domain (PLAT/LH2 domain)"/>
    <property type="match status" value="1"/>
</dbReference>
<keyword evidence="3 8" id="KW-0812">Transmembrane</keyword>
<keyword evidence="6" id="KW-1015">Disulfide bond</keyword>
<dbReference type="Gene3D" id="2.60.60.20">
    <property type="entry name" value="PLAT/LH2 domain"/>
    <property type="match status" value="1"/>
</dbReference>
<proteinExistence type="inferred from homology"/>
<feature type="transmembrane region" description="Helical" evidence="8">
    <location>
        <begin position="261"/>
        <end position="279"/>
    </location>
</feature>
<dbReference type="PANTHER" id="PTHR10877:SF150">
    <property type="entry name" value="REJ DOMAIN-CONTAINING PROTEIN"/>
    <property type="match status" value="1"/>
</dbReference>
<organism evidence="11 12">
    <name type="scientific">Bugula neritina</name>
    <name type="common">Brown bryozoan</name>
    <name type="synonym">Sertularia neritina</name>
    <dbReference type="NCBI Taxonomy" id="10212"/>
    <lineage>
        <taxon>Eukaryota</taxon>
        <taxon>Metazoa</taxon>
        <taxon>Spiralia</taxon>
        <taxon>Lophotrochozoa</taxon>
        <taxon>Bryozoa</taxon>
        <taxon>Gymnolaemata</taxon>
        <taxon>Cheilostomatida</taxon>
        <taxon>Flustrina</taxon>
        <taxon>Buguloidea</taxon>
        <taxon>Bugulidae</taxon>
        <taxon>Bugula</taxon>
    </lineage>
</organism>
<evidence type="ECO:0000313" key="11">
    <source>
        <dbReference type="EMBL" id="KAF6033000.1"/>
    </source>
</evidence>
<evidence type="ECO:0000256" key="2">
    <source>
        <dbReference type="ARBA" id="ARBA00007200"/>
    </source>
</evidence>
<gene>
    <name evidence="11" type="ORF">EB796_008702</name>
</gene>
<dbReference type="Pfam" id="PF01477">
    <property type="entry name" value="PLAT"/>
    <property type="match status" value="1"/>
</dbReference>
<comment type="caution">
    <text evidence="11">The sequence shown here is derived from an EMBL/GenBank/DDBJ whole genome shotgun (WGS) entry which is preliminary data.</text>
</comment>
<accession>A0A7J7K2Z3</accession>
<dbReference type="PROSITE" id="PS50221">
    <property type="entry name" value="GAIN_B"/>
    <property type="match status" value="1"/>
</dbReference>
<dbReference type="InterPro" id="IPR000203">
    <property type="entry name" value="GPS"/>
</dbReference>
<comment type="caution">
    <text evidence="7">Lacks conserved residue(s) required for the propagation of feature annotation.</text>
</comment>
<dbReference type="InterPro" id="IPR051223">
    <property type="entry name" value="Polycystin"/>
</dbReference>
<dbReference type="InterPro" id="IPR001024">
    <property type="entry name" value="PLAT/LH2_dom"/>
</dbReference>
<evidence type="ECO:0000256" key="1">
    <source>
        <dbReference type="ARBA" id="ARBA00004370"/>
    </source>
</evidence>
<evidence type="ECO:0000259" key="10">
    <source>
        <dbReference type="PROSITE" id="PS50221"/>
    </source>
</evidence>
<evidence type="ECO:0000313" key="12">
    <source>
        <dbReference type="Proteomes" id="UP000593567"/>
    </source>
</evidence>
<comment type="similarity">
    <text evidence="2">Belongs to the polycystin family.</text>
</comment>
<name>A0A7J7K2Z3_BUGNE</name>
<evidence type="ECO:0000256" key="6">
    <source>
        <dbReference type="ARBA" id="ARBA00023157"/>
    </source>
</evidence>
<feature type="domain" description="GAIN-B" evidence="10">
    <location>
        <begin position="1"/>
        <end position="39"/>
    </location>
</feature>
<dbReference type="InterPro" id="IPR036392">
    <property type="entry name" value="PLAT/LH2_dom_sf"/>
</dbReference>
<dbReference type="OrthoDB" id="10039908at2759"/>
<sequence length="300" mass="33790">MSSEGCIVGNKSSEKAVECFCNHLSTFASGFLVAPNTIDFAELEVDPTKNPVIFITLSIIAVLYTLLAVWARHADRKDLTRVGCIPMDSNDPLDKYLYEVRVTTGSRSGAGTKSKVCLVVSGEWDETCVRPLNGYGQEILKRGQTDSFLMAVPRPMGPLQYVRVWHDNSGPSEHGSWFLNYIIIVDLQTKIKYPFVANRWLAVEEEDGEIDKVFPVSGDSDLLNFSHLFTERTKKDLADDHLWISIFTRPVCSRFTRLQRVSCCLLLLMLSMITSAMFYEKDETSLTGLQWVLYSQCSAE</sequence>
<evidence type="ECO:0000256" key="5">
    <source>
        <dbReference type="ARBA" id="ARBA00023136"/>
    </source>
</evidence>
<dbReference type="EMBL" id="VXIV02001464">
    <property type="protein sequence ID" value="KAF6033000.1"/>
    <property type="molecule type" value="Genomic_DNA"/>
</dbReference>
<evidence type="ECO:0000259" key="9">
    <source>
        <dbReference type="PROSITE" id="PS50095"/>
    </source>
</evidence>
<evidence type="ECO:0000256" key="3">
    <source>
        <dbReference type="ARBA" id="ARBA00022692"/>
    </source>
</evidence>
<dbReference type="GO" id="GO:0016020">
    <property type="term" value="C:membrane"/>
    <property type="evidence" value="ECO:0007669"/>
    <property type="project" value="UniProtKB-SubCell"/>
</dbReference>
<comment type="subcellular location">
    <subcellularLocation>
        <location evidence="1">Membrane</location>
    </subcellularLocation>
</comment>
<feature type="transmembrane region" description="Helical" evidence="8">
    <location>
        <begin position="52"/>
        <end position="71"/>
    </location>
</feature>
<dbReference type="GO" id="GO:0005262">
    <property type="term" value="F:calcium channel activity"/>
    <property type="evidence" value="ECO:0007669"/>
    <property type="project" value="TreeGrafter"/>
</dbReference>
<keyword evidence="4 8" id="KW-1133">Transmembrane helix</keyword>
<dbReference type="FunFam" id="2.60.60.20:FF:000022">
    <property type="entry name" value="Uncharacterized protein"/>
    <property type="match status" value="1"/>
</dbReference>
<protein>
    <recommendedName>
        <fullName evidence="13">PLAT domain-containing protein</fullName>
    </recommendedName>
</protein>